<accession>A0A392QG26</accession>
<feature type="non-terminal residue" evidence="1">
    <location>
        <position position="40"/>
    </location>
</feature>
<dbReference type="Proteomes" id="UP000265520">
    <property type="component" value="Unassembled WGS sequence"/>
</dbReference>
<reference evidence="1 2" key="1">
    <citation type="journal article" date="2018" name="Front. Plant Sci.">
        <title>Red Clover (Trifolium pratense) and Zigzag Clover (T. medium) - A Picture of Genomic Similarities and Differences.</title>
        <authorList>
            <person name="Dluhosova J."/>
            <person name="Istvanek J."/>
            <person name="Nedelnik J."/>
            <person name="Repkova J."/>
        </authorList>
    </citation>
    <scope>NUCLEOTIDE SEQUENCE [LARGE SCALE GENOMIC DNA]</scope>
    <source>
        <strain evidence="2">cv. 10/8</strain>
        <tissue evidence="1">Leaf</tissue>
    </source>
</reference>
<name>A0A392QG26_9FABA</name>
<dbReference type="EMBL" id="LXQA010132614">
    <property type="protein sequence ID" value="MCI22832.1"/>
    <property type="molecule type" value="Genomic_DNA"/>
</dbReference>
<protein>
    <submittedName>
        <fullName evidence="1">Uncharacterized protein</fullName>
    </submittedName>
</protein>
<dbReference type="AlphaFoldDB" id="A0A392QG26"/>
<keyword evidence="2" id="KW-1185">Reference proteome</keyword>
<evidence type="ECO:0000313" key="1">
    <source>
        <dbReference type="EMBL" id="MCI22832.1"/>
    </source>
</evidence>
<evidence type="ECO:0000313" key="2">
    <source>
        <dbReference type="Proteomes" id="UP000265520"/>
    </source>
</evidence>
<comment type="caution">
    <text evidence="1">The sequence shown here is derived from an EMBL/GenBank/DDBJ whole genome shotgun (WGS) entry which is preliminary data.</text>
</comment>
<sequence length="40" mass="4651">MMEDGHEPKLPLLMRATVVSWWENSDSISETVMKDEEESL</sequence>
<proteinExistence type="predicted"/>
<organism evidence="1 2">
    <name type="scientific">Trifolium medium</name>
    <dbReference type="NCBI Taxonomy" id="97028"/>
    <lineage>
        <taxon>Eukaryota</taxon>
        <taxon>Viridiplantae</taxon>
        <taxon>Streptophyta</taxon>
        <taxon>Embryophyta</taxon>
        <taxon>Tracheophyta</taxon>
        <taxon>Spermatophyta</taxon>
        <taxon>Magnoliopsida</taxon>
        <taxon>eudicotyledons</taxon>
        <taxon>Gunneridae</taxon>
        <taxon>Pentapetalae</taxon>
        <taxon>rosids</taxon>
        <taxon>fabids</taxon>
        <taxon>Fabales</taxon>
        <taxon>Fabaceae</taxon>
        <taxon>Papilionoideae</taxon>
        <taxon>50 kb inversion clade</taxon>
        <taxon>NPAAA clade</taxon>
        <taxon>Hologalegina</taxon>
        <taxon>IRL clade</taxon>
        <taxon>Trifolieae</taxon>
        <taxon>Trifolium</taxon>
    </lineage>
</organism>